<dbReference type="Proteomes" id="UP000095149">
    <property type="component" value="Unassembled WGS sequence"/>
</dbReference>
<dbReference type="PROSITE" id="PS50082">
    <property type="entry name" value="WD_REPEATS_2"/>
    <property type="match status" value="2"/>
</dbReference>
<dbReference type="InterPro" id="IPR057544">
    <property type="entry name" value="Beta-prop_SPT8"/>
</dbReference>
<evidence type="ECO:0000259" key="5">
    <source>
        <dbReference type="Pfam" id="PF23798"/>
    </source>
</evidence>
<organism evidence="6">
    <name type="scientific">Cryptococcus amylolentus CBS 6273</name>
    <dbReference type="NCBI Taxonomy" id="1296118"/>
    <lineage>
        <taxon>Eukaryota</taxon>
        <taxon>Fungi</taxon>
        <taxon>Dikarya</taxon>
        <taxon>Basidiomycota</taxon>
        <taxon>Agaricomycotina</taxon>
        <taxon>Tremellomycetes</taxon>
        <taxon>Tremellales</taxon>
        <taxon>Cryptococcaceae</taxon>
        <taxon>Cryptococcus</taxon>
    </lineage>
</organism>
<feature type="region of interest" description="Disordered" evidence="4">
    <location>
        <begin position="1"/>
        <end position="109"/>
    </location>
</feature>
<feature type="compositionally biased region" description="Low complexity" evidence="4">
    <location>
        <begin position="437"/>
        <end position="453"/>
    </location>
</feature>
<feature type="compositionally biased region" description="Acidic residues" evidence="4">
    <location>
        <begin position="1"/>
        <end position="79"/>
    </location>
</feature>
<feature type="repeat" description="WD" evidence="3">
    <location>
        <begin position="258"/>
        <end position="299"/>
    </location>
</feature>
<sequence>MRSDEEDDEEEFYDENEEDEVNADGEEEGEEEGSDDDGSEEDNAEDEDEDEDEEDEDGEDEEEEEGGDDDDDGSEDEGQPMDVDAPARNGERPVSQPPQPARSATPPHLVRRSFLKPAFNLQYPPRSLSVEVVAGIPLPTPIHSLGSSNCMSYLLAGGQDGFIRAYDFWGTVNGTQTMTAQQRSVVGLGETVNKAGVARGWWTNEVEGIVGGTLAKRPEAVYSMACDGDALWTLAGTQSGPINLYTLRHSPGHLVHTLKGHTNVVSCMTLLPEEKSFISGSWDGTVKEWDLNTGQATRSYPSHKAQISSIALRPTGISSSPPSSPAHQKDEDGEETGNGLAANLNVSVGPDFFQKRDGPSENENGLDKASEGKKLSGESGDVDMASATTPNSGAVDSLFGDEASESEQPLASILPTNEPPPSLPSPDKPKTLGLALPGQRPTITIPPQQPQAQSRGQNQVLPQIPPGPPSAPLFKPLLPTSAKQAAADHIPVLSPAGYKNYSDDVLLTSSMDGQLILIDRRVPSYEGAGAGVGRLVAGEKTPPWCMSATWLSNGNQVLAGRRNGTVEVWDVRKGSNAANTNILRTLRTPAGSGPISSVVAFPDGQHIATASTDNLRLWNAAELFQPEDSIKRSKGKTPFRIIAGHHGGTISSMIVDSTCRFLVTASGDRGWGGESTKAVLIHEIKW</sequence>
<reference evidence="6" key="1">
    <citation type="submission" date="2016-06" db="EMBL/GenBank/DDBJ databases">
        <title>Evolution of pathogenesis and genome organization in the Tremellales.</title>
        <authorList>
            <person name="Cuomo C."/>
            <person name="Litvintseva A."/>
            <person name="Heitman J."/>
            <person name="Chen Y."/>
            <person name="Sun S."/>
            <person name="Springer D."/>
            <person name="Dromer F."/>
            <person name="Young S."/>
            <person name="Zeng Q."/>
            <person name="Chapman S."/>
            <person name="Gujja S."/>
            <person name="Saif S."/>
            <person name="Birren B."/>
        </authorList>
    </citation>
    <scope>NUCLEOTIDE SEQUENCE [LARGE SCALE GENOMIC DNA]</scope>
    <source>
        <strain evidence="6">CBS 6273</strain>
    </source>
</reference>
<evidence type="ECO:0000256" key="4">
    <source>
        <dbReference type="SAM" id="MobiDB-lite"/>
    </source>
</evidence>
<dbReference type="Gene3D" id="2.130.10.10">
    <property type="entry name" value="YVTN repeat-like/Quinoprotein amine dehydrogenase"/>
    <property type="match status" value="2"/>
</dbReference>
<keyword evidence="2" id="KW-0677">Repeat</keyword>
<dbReference type="PANTHER" id="PTHR19848:SF8">
    <property type="entry name" value="F-BOX AND WD REPEAT DOMAIN CONTAINING 7"/>
    <property type="match status" value="1"/>
</dbReference>
<feature type="compositionally biased region" description="Basic and acidic residues" evidence="4">
    <location>
        <begin position="353"/>
        <end position="376"/>
    </location>
</feature>
<dbReference type="PANTHER" id="PTHR19848">
    <property type="entry name" value="WD40 REPEAT PROTEIN"/>
    <property type="match status" value="1"/>
</dbReference>
<keyword evidence="1 3" id="KW-0853">WD repeat</keyword>
<dbReference type="SMART" id="SM00320">
    <property type="entry name" value="WD40"/>
    <property type="match status" value="5"/>
</dbReference>
<proteinExistence type="predicted"/>
<dbReference type="InterPro" id="IPR015943">
    <property type="entry name" value="WD40/YVTN_repeat-like_dom_sf"/>
</dbReference>
<protein>
    <recommendedName>
        <fullName evidence="5">Transcription factor spt8 beta-propeller domain-containing protein</fullName>
    </recommendedName>
</protein>
<evidence type="ECO:0000313" key="6">
    <source>
        <dbReference type="EMBL" id="ODO02972.1"/>
    </source>
</evidence>
<dbReference type="EMBL" id="MEKH01000009">
    <property type="protein sequence ID" value="ODO02972.1"/>
    <property type="molecule type" value="Genomic_DNA"/>
</dbReference>
<feature type="region of interest" description="Disordered" evidence="4">
    <location>
        <begin position="312"/>
        <end position="459"/>
    </location>
</feature>
<dbReference type="OrthoDB" id="10260946at2759"/>
<dbReference type="SUPFAM" id="SSF50978">
    <property type="entry name" value="WD40 repeat-like"/>
    <property type="match status" value="1"/>
</dbReference>
<evidence type="ECO:0000256" key="1">
    <source>
        <dbReference type="ARBA" id="ARBA00022574"/>
    </source>
</evidence>
<feature type="domain" description="Transcription factor spt8 beta-propeller" evidence="5">
    <location>
        <begin position="501"/>
        <end position="684"/>
    </location>
</feature>
<comment type="caution">
    <text evidence="6">The sequence shown here is derived from an EMBL/GenBank/DDBJ whole genome shotgun (WGS) entry which is preliminary data.</text>
</comment>
<feature type="compositionally biased region" description="Pro residues" evidence="4">
    <location>
        <begin position="417"/>
        <end position="426"/>
    </location>
</feature>
<accession>A0A1E3JSU0</accession>
<dbReference type="PROSITE" id="PS50294">
    <property type="entry name" value="WD_REPEATS_REGION"/>
    <property type="match status" value="1"/>
</dbReference>
<dbReference type="Pfam" id="PF23798">
    <property type="entry name" value="Beta-prop_SPT8"/>
    <property type="match status" value="2"/>
</dbReference>
<gene>
    <name evidence="6" type="ORF">I350_05815</name>
</gene>
<name>A0A1E3JSU0_9TREE</name>
<dbReference type="AlphaFoldDB" id="A0A1E3JSU0"/>
<dbReference type="InterPro" id="IPR036322">
    <property type="entry name" value="WD40_repeat_dom_sf"/>
</dbReference>
<evidence type="ECO:0000256" key="3">
    <source>
        <dbReference type="PROSITE-ProRule" id="PRU00221"/>
    </source>
</evidence>
<feature type="domain" description="Transcription factor spt8 beta-propeller" evidence="5">
    <location>
        <begin position="133"/>
        <end position="332"/>
    </location>
</feature>
<evidence type="ECO:0000256" key="2">
    <source>
        <dbReference type="ARBA" id="ARBA00022737"/>
    </source>
</evidence>
<dbReference type="InterPro" id="IPR001680">
    <property type="entry name" value="WD40_rpt"/>
</dbReference>
<feature type="repeat" description="WD" evidence="3">
    <location>
        <begin position="547"/>
        <end position="579"/>
    </location>
</feature>